<dbReference type="FunFam" id="3.30.230.120:FF:000003">
    <property type="entry name" value="Probable glucuronokinase 2"/>
    <property type="match status" value="1"/>
</dbReference>
<keyword evidence="8" id="KW-0460">Magnesium</keyword>
<dbReference type="InterPro" id="IPR053034">
    <property type="entry name" value="Glucuronokinase-like"/>
</dbReference>
<evidence type="ECO:0000256" key="6">
    <source>
        <dbReference type="ARBA" id="ARBA00022777"/>
    </source>
</evidence>
<feature type="domain" description="GHMP kinase C-terminal" evidence="18">
    <location>
        <begin position="273"/>
        <end position="348"/>
    </location>
</feature>
<dbReference type="PANTHER" id="PTHR38710:SF1">
    <property type="entry name" value="WITH PUTATIVE URIDYL PYROPHOSPHORYLASE-RELATED"/>
    <property type="match status" value="1"/>
</dbReference>
<dbReference type="GO" id="GO:0046872">
    <property type="term" value="F:metal ion binding"/>
    <property type="evidence" value="ECO:0007669"/>
    <property type="project" value="UniProtKB-KW"/>
</dbReference>
<keyword evidence="5" id="KW-0547">Nucleotide-binding</keyword>
<keyword evidence="6 19" id="KW-0418">Kinase</keyword>
<evidence type="ECO:0000256" key="13">
    <source>
        <dbReference type="ARBA" id="ARBA00051570"/>
    </source>
</evidence>
<evidence type="ECO:0000259" key="17">
    <source>
        <dbReference type="Pfam" id="PF00288"/>
    </source>
</evidence>
<feature type="region of interest" description="Disordered" evidence="16">
    <location>
        <begin position="1"/>
        <end position="26"/>
    </location>
</feature>
<evidence type="ECO:0000256" key="10">
    <source>
        <dbReference type="ARBA" id="ARBA00023277"/>
    </source>
</evidence>
<evidence type="ECO:0000256" key="5">
    <source>
        <dbReference type="ARBA" id="ARBA00022741"/>
    </source>
</evidence>
<evidence type="ECO:0000256" key="7">
    <source>
        <dbReference type="ARBA" id="ARBA00022840"/>
    </source>
</evidence>
<evidence type="ECO:0000256" key="1">
    <source>
        <dbReference type="ARBA" id="ARBA00001936"/>
    </source>
</evidence>
<proteinExistence type="inferred from homology"/>
<dbReference type="InterPro" id="IPR006204">
    <property type="entry name" value="GHMP_kinase_N_dom"/>
</dbReference>
<evidence type="ECO:0000256" key="15">
    <source>
        <dbReference type="ARBA" id="ARBA00066368"/>
    </source>
</evidence>
<dbReference type="PANTHER" id="PTHR38710">
    <property type="entry name" value="WITH PUTATIVE URIDYL PYROPHOSPHORYLASE-RELATED"/>
    <property type="match status" value="1"/>
</dbReference>
<comment type="cofactor">
    <cofactor evidence="1">
        <name>Mn(2+)</name>
        <dbReference type="ChEBI" id="CHEBI:29035"/>
    </cofactor>
</comment>
<sequence>MAIDRSLSSDAADGRNGSAPPPPPPPFIEHKAYARVGLLGNPSDVYFGRTISFSLGNFSASVRLQPSDDLVIQPHPVHDLVRFDSIDHLVNRLQNEGYYGGVRLLMSICKVFYKHCIDNKIDLKGGNFTLSYDTNIPRQMGLSGSSAIVCAALSCLLDFYKVRHLVKVEVRPNLILSAEMELGIVAGLQDRVAQVYGGLVYMDFCKEHMDSLGYGMYTPMDISVLPPLHLIYAENPSDSGKVHSTVRKRWLDGDKFIISSMEEVAKIALEGRTALLEKDYTKLAELMNRNFDLRRSMFGDDSLGSLNLKMVEVARSVGAASKFTGSGGAVIAFCPNGPSQVEQLENVCREAGFVVQPAIVVPSFLNEDDLKTLSHCS</sequence>
<dbReference type="EMBL" id="QPKB01000003">
    <property type="protein sequence ID" value="RWR81204.1"/>
    <property type="molecule type" value="Genomic_DNA"/>
</dbReference>
<dbReference type="InterPro" id="IPR036554">
    <property type="entry name" value="GHMP_kinase_C_sf"/>
</dbReference>
<evidence type="ECO:0000259" key="18">
    <source>
        <dbReference type="Pfam" id="PF08544"/>
    </source>
</evidence>
<comment type="catalytic activity">
    <reaction evidence="13">
        <text>D-glucuronate + ATP = 1-phospho-alpha-D-glucuronate + ADP + H(+)</text>
        <dbReference type="Rhea" id="RHEA:17005"/>
        <dbReference type="ChEBI" id="CHEBI:15378"/>
        <dbReference type="ChEBI" id="CHEBI:30616"/>
        <dbReference type="ChEBI" id="CHEBI:57897"/>
        <dbReference type="ChEBI" id="CHEBI:58720"/>
        <dbReference type="ChEBI" id="CHEBI:456216"/>
        <dbReference type="EC" id="2.7.1.43"/>
    </reaction>
</comment>
<evidence type="ECO:0000313" key="20">
    <source>
        <dbReference type="Proteomes" id="UP000283530"/>
    </source>
</evidence>
<keyword evidence="11" id="KW-0170">Cobalt</keyword>
<reference evidence="19 20" key="1">
    <citation type="journal article" date="2019" name="Nat. Plants">
        <title>Stout camphor tree genome fills gaps in understanding of flowering plant genome evolution.</title>
        <authorList>
            <person name="Chaw S.M."/>
            <person name="Liu Y.C."/>
            <person name="Wu Y.W."/>
            <person name="Wang H.Y."/>
            <person name="Lin C.I."/>
            <person name="Wu C.S."/>
            <person name="Ke H.M."/>
            <person name="Chang L.Y."/>
            <person name="Hsu C.Y."/>
            <person name="Yang H.T."/>
            <person name="Sudianto E."/>
            <person name="Hsu M.H."/>
            <person name="Wu K.P."/>
            <person name="Wang L.N."/>
            <person name="Leebens-Mack J.H."/>
            <person name="Tsai I.J."/>
        </authorList>
    </citation>
    <scope>NUCLEOTIDE SEQUENCE [LARGE SCALE GENOMIC DNA]</scope>
    <source>
        <strain evidence="20">cv. Chaw 1501</strain>
        <tissue evidence="19">Young leaves</tissue>
    </source>
</reference>
<dbReference type="Pfam" id="PF08544">
    <property type="entry name" value="GHMP_kinases_C"/>
    <property type="match status" value="1"/>
</dbReference>
<evidence type="ECO:0000256" key="2">
    <source>
        <dbReference type="ARBA" id="ARBA00001946"/>
    </source>
</evidence>
<keyword evidence="10" id="KW-0119">Carbohydrate metabolism</keyword>
<dbReference type="InterPro" id="IPR020568">
    <property type="entry name" value="Ribosomal_Su5_D2-typ_SF"/>
</dbReference>
<evidence type="ECO:0000256" key="4">
    <source>
        <dbReference type="ARBA" id="ARBA00022723"/>
    </source>
</evidence>
<evidence type="ECO:0000313" key="19">
    <source>
        <dbReference type="EMBL" id="RWR81204.1"/>
    </source>
</evidence>
<dbReference type="SUPFAM" id="SSF54211">
    <property type="entry name" value="Ribosomal protein S5 domain 2-like"/>
    <property type="match status" value="1"/>
</dbReference>
<dbReference type="PRINTS" id="PR00959">
    <property type="entry name" value="MEVGALKINASE"/>
</dbReference>
<dbReference type="GO" id="GO:0005524">
    <property type="term" value="F:ATP binding"/>
    <property type="evidence" value="ECO:0007669"/>
    <property type="project" value="UniProtKB-KW"/>
</dbReference>
<keyword evidence="7" id="KW-0067">ATP-binding</keyword>
<protein>
    <recommendedName>
        <fullName evidence="15">glucuronokinase</fullName>
        <ecNumber evidence="15">2.7.1.43</ecNumber>
    </recommendedName>
</protein>
<dbReference type="STRING" id="337451.A0A443NRQ6"/>
<dbReference type="AlphaFoldDB" id="A0A443NRQ6"/>
<evidence type="ECO:0000256" key="9">
    <source>
        <dbReference type="ARBA" id="ARBA00023211"/>
    </source>
</evidence>
<evidence type="ECO:0000256" key="3">
    <source>
        <dbReference type="ARBA" id="ARBA00022679"/>
    </source>
</evidence>
<comment type="function">
    <text evidence="14">Sugar-1-kinase with a strict substrate specificity for D-glucuronic acid and ATP. Involved in the biosynthesis of UDP-glucuronic acid (UDP-GlcA), providing nucleotide sugars for cell-wall polymers. May be also involved in a salvage pathway for glucuronic acid.</text>
</comment>
<evidence type="ECO:0000256" key="14">
    <source>
        <dbReference type="ARBA" id="ARBA00057745"/>
    </source>
</evidence>
<dbReference type="InterPro" id="IPR013750">
    <property type="entry name" value="GHMP_kinase_C_dom"/>
</dbReference>
<keyword evidence="3" id="KW-0808">Transferase</keyword>
<keyword evidence="9" id="KW-0464">Manganese</keyword>
<evidence type="ECO:0000256" key="16">
    <source>
        <dbReference type="SAM" id="MobiDB-lite"/>
    </source>
</evidence>
<dbReference type="Gene3D" id="3.30.230.120">
    <property type="match status" value="1"/>
</dbReference>
<accession>A0A443NRQ6</accession>
<comment type="cofactor">
    <cofactor evidence="2">
        <name>Mg(2+)</name>
        <dbReference type="ChEBI" id="CHEBI:18420"/>
    </cofactor>
</comment>
<dbReference type="Pfam" id="PF00288">
    <property type="entry name" value="GHMP_kinases_N"/>
    <property type="match status" value="1"/>
</dbReference>
<dbReference type="EC" id="2.7.1.43" evidence="15"/>
<dbReference type="SUPFAM" id="SSF55060">
    <property type="entry name" value="GHMP Kinase, C-terminal domain"/>
    <property type="match status" value="1"/>
</dbReference>
<evidence type="ECO:0000256" key="8">
    <source>
        <dbReference type="ARBA" id="ARBA00022842"/>
    </source>
</evidence>
<dbReference type="Proteomes" id="UP000283530">
    <property type="component" value="Unassembled WGS sequence"/>
</dbReference>
<comment type="similarity">
    <text evidence="12">Belongs to the GHMP kinase family.</text>
</comment>
<feature type="domain" description="GHMP kinase N-terminal" evidence="17">
    <location>
        <begin position="121"/>
        <end position="198"/>
    </location>
</feature>
<keyword evidence="4" id="KW-0479">Metal-binding</keyword>
<evidence type="ECO:0000256" key="11">
    <source>
        <dbReference type="ARBA" id="ARBA00023285"/>
    </source>
</evidence>
<dbReference type="GO" id="GO:0047940">
    <property type="term" value="F:glucuronokinase activity"/>
    <property type="evidence" value="ECO:0007669"/>
    <property type="project" value="UniProtKB-EC"/>
</dbReference>
<comment type="caution">
    <text evidence="19">The sequence shown here is derived from an EMBL/GenBank/DDBJ whole genome shotgun (WGS) entry which is preliminary data.</text>
</comment>
<keyword evidence="20" id="KW-1185">Reference proteome</keyword>
<organism evidence="19 20">
    <name type="scientific">Cinnamomum micranthum f. kanehirae</name>
    <dbReference type="NCBI Taxonomy" id="337451"/>
    <lineage>
        <taxon>Eukaryota</taxon>
        <taxon>Viridiplantae</taxon>
        <taxon>Streptophyta</taxon>
        <taxon>Embryophyta</taxon>
        <taxon>Tracheophyta</taxon>
        <taxon>Spermatophyta</taxon>
        <taxon>Magnoliopsida</taxon>
        <taxon>Magnoliidae</taxon>
        <taxon>Laurales</taxon>
        <taxon>Lauraceae</taxon>
        <taxon>Cinnamomum</taxon>
    </lineage>
</organism>
<evidence type="ECO:0000256" key="12">
    <source>
        <dbReference type="ARBA" id="ARBA00038121"/>
    </source>
</evidence>
<dbReference type="OrthoDB" id="1924968at2759"/>
<gene>
    <name evidence="19" type="ORF">CKAN_00987700</name>
</gene>
<name>A0A443NRQ6_9MAGN</name>